<dbReference type="InterPro" id="IPR050339">
    <property type="entry name" value="CC_SR_Kinase"/>
</dbReference>
<evidence type="ECO:0000256" key="4">
    <source>
        <dbReference type="ARBA" id="ARBA00022840"/>
    </source>
</evidence>
<feature type="domain" description="Protein kinase" evidence="6">
    <location>
        <begin position="1"/>
        <end position="86"/>
    </location>
</feature>
<dbReference type="PROSITE" id="PS50011">
    <property type="entry name" value="PROTEIN_KINASE_DOM"/>
    <property type="match status" value="1"/>
</dbReference>
<name>A0ABP0VDK9_9BRYO</name>
<proteinExistence type="inferred from homology"/>
<dbReference type="PANTHER" id="PTHR11042">
    <property type="entry name" value="EUKARYOTIC TRANSLATION INITIATION FACTOR 2-ALPHA KINASE EIF2-ALPHA KINASE -RELATED"/>
    <property type="match status" value="1"/>
</dbReference>
<reference evidence="7" key="1">
    <citation type="submission" date="2024-02" db="EMBL/GenBank/DDBJ databases">
        <authorList>
            <consortium name="ELIXIR-Norway"/>
            <consortium name="Elixir Norway"/>
        </authorList>
    </citation>
    <scope>NUCLEOTIDE SEQUENCE</scope>
</reference>
<keyword evidence="4" id="KW-0067">ATP-binding</keyword>
<feature type="non-terminal residue" evidence="7">
    <location>
        <position position="86"/>
    </location>
</feature>
<keyword evidence="8" id="KW-1185">Reference proteome</keyword>
<organism evidence="7 8">
    <name type="scientific">Sphagnum jensenii</name>
    <dbReference type="NCBI Taxonomy" id="128206"/>
    <lineage>
        <taxon>Eukaryota</taxon>
        <taxon>Viridiplantae</taxon>
        <taxon>Streptophyta</taxon>
        <taxon>Embryophyta</taxon>
        <taxon>Bryophyta</taxon>
        <taxon>Sphagnophytina</taxon>
        <taxon>Sphagnopsida</taxon>
        <taxon>Sphagnales</taxon>
        <taxon>Sphagnaceae</taxon>
        <taxon>Sphagnum</taxon>
    </lineage>
</organism>
<dbReference type="EMBL" id="CAXAQS010000646">
    <property type="protein sequence ID" value="CAK9252530.1"/>
    <property type="molecule type" value="Genomic_DNA"/>
</dbReference>
<dbReference type="PANTHER" id="PTHR11042:SF136">
    <property type="entry name" value="EIF-2-ALPHA KINASE GCN2"/>
    <property type="match status" value="1"/>
</dbReference>
<evidence type="ECO:0000313" key="7">
    <source>
        <dbReference type="EMBL" id="CAK9252530.1"/>
    </source>
</evidence>
<dbReference type="Pfam" id="PF00069">
    <property type="entry name" value="Pkinase"/>
    <property type="match status" value="1"/>
</dbReference>
<keyword evidence="2" id="KW-0547">Nucleotide-binding</keyword>
<feature type="non-terminal residue" evidence="7">
    <location>
        <position position="1"/>
    </location>
</feature>
<sequence>NYLHSLNPQIIHRDLKPTNILITEGLNGRFVKLADFGLSTIHKFDEQTHTEDLGAVKYVAPEVTRGRTYDTKADIYSLGVITEELF</sequence>
<protein>
    <recommendedName>
        <fullName evidence="6">Protein kinase domain-containing protein</fullName>
    </recommendedName>
</protein>
<dbReference type="Gene3D" id="1.10.510.10">
    <property type="entry name" value="Transferase(Phosphotransferase) domain 1"/>
    <property type="match status" value="1"/>
</dbReference>
<comment type="similarity">
    <text evidence="5">Belongs to the protein kinase superfamily. Ser/Thr protein kinase family. GCN2 subfamily.</text>
</comment>
<keyword evidence="3" id="KW-0418">Kinase</keyword>
<dbReference type="InterPro" id="IPR008271">
    <property type="entry name" value="Ser/Thr_kinase_AS"/>
</dbReference>
<evidence type="ECO:0000256" key="3">
    <source>
        <dbReference type="ARBA" id="ARBA00022777"/>
    </source>
</evidence>
<evidence type="ECO:0000256" key="2">
    <source>
        <dbReference type="ARBA" id="ARBA00022741"/>
    </source>
</evidence>
<dbReference type="InterPro" id="IPR000719">
    <property type="entry name" value="Prot_kinase_dom"/>
</dbReference>
<comment type="caution">
    <text evidence="7">The sequence shown here is derived from an EMBL/GenBank/DDBJ whole genome shotgun (WGS) entry which is preliminary data.</text>
</comment>
<dbReference type="InterPro" id="IPR011009">
    <property type="entry name" value="Kinase-like_dom_sf"/>
</dbReference>
<keyword evidence="1" id="KW-0808">Transferase</keyword>
<gene>
    <name evidence="7" type="ORF">CSSPJE1EN1_LOCUS27908</name>
</gene>
<evidence type="ECO:0000256" key="5">
    <source>
        <dbReference type="ARBA" id="ARBA00037982"/>
    </source>
</evidence>
<evidence type="ECO:0000259" key="6">
    <source>
        <dbReference type="PROSITE" id="PS50011"/>
    </source>
</evidence>
<accession>A0ABP0VDK9</accession>
<evidence type="ECO:0000256" key="1">
    <source>
        <dbReference type="ARBA" id="ARBA00022679"/>
    </source>
</evidence>
<dbReference type="SUPFAM" id="SSF56112">
    <property type="entry name" value="Protein kinase-like (PK-like)"/>
    <property type="match status" value="1"/>
</dbReference>
<evidence type="ECO:0000313" key="8">
    <source>
        <dbReference type="Proteomes" id="UP001497444"/>
    </source>
</evidence>
<dbReference type="PROSITE" id="PS00108">
    <property type="entry name" value="PROTEIN_KINASE_ST"/>
    <property type="match status" value="1"/>
</dbReference>
<dbReference type="Proteomes" id="UP001497444">
    <property type="component" value="Unassembled WGS sequence"/>
</dbReference>